<sequence length="105" mass="12432">MIVLLYKRTRFNFVKTSYFLIAEIITEKENMVLFISLCWMLSVESMMGTFADQAVPLGMAEDSVDDMYFGCENKMKQILDQRFSKELSQNWDCNPISFWKKLQLF</sequence>
<reference evidence="1 2" key="1">
    <citation type="submission" date="2021-06" db="EMBL/GenBank/DDBJ databases">
        <authorList>
            <person name="Palmer J.M."/>
        </authorList>
    </citation>
    <scope>NUCLEOTIDE SEQUENCE [LARGE SCALE GENOMIC DNA]</scope>
    <source>
        <strain evidence="1 2">AS_MEX2019</strain>
        <tissue evidence="1">Muscle</tissue>
    </source>
</reference>
<comment type="caution">
    <text evidence="1">The sequence shown here is derived from an EMBL/GenBank/DDBJ whole genome shotgun (WGS) entry which is preliminary data.</text>
</comment>
<accession>A0ABV0ZB41</accession>
<evidence type="ECO:0000313" key="1">
    <source>
        <dbReference type="EMBL" id="MEQ2303447.1"/>
    </source>
</evidence>
<organism evidence="1 2">
    <name type="scientific">Ameca splendens</name>
    <dbReference type="NCBI Taxonomy" id="208324"/>
    <lineage>
        <taxon>Eukaryota</taxon>
        <taxon>Metazoa</taxon>
        <taxon>Chordata</taxon>
        <taxon>Craniata</taxon>
        <taxon>Vertebrata</taxon>
        <taxon>Euteleostomi</taxon>
        <taxon>Actinopterygii</taxon>
        <taxon>Neopterygii</taxon>
        <taxon>Teleostei</taxon>
        <taxon>Neoteleostei</taxon>
        <taxon>Acanthomorphata</taxon>
        <taxon>Ovalentaria</taxon>
        <taxon>Atherinomorphae</taxon>
        <taxon>Cyprinodontiformes</taxon>
        <taxon>Goodeidae</taxon>
        <taxon>Ameca</taxon>
    </lineage>
</organism>
<protein>
    <submittedName>
        <fullName evidence="1">Uncharacterized protein</fullName>
    </submittedName>
</protein>
<dbReference type="SUPFAM" id="SSF56399">
    <property type="entry name" value="ADP-ribosylation"/>
    <property type="match status" value="1"/>
</dbReference>
<dbReference type="Proteomes" id="UP001469553">
    <property type="component" value="Unassembled WGS sequence"/>
</dbReference>
<evidence type="ECO:0000313" key="2">
    <source>
        <dbReference type="Proteomes" id="UP001469553"/>
    </source>
</evidence>
<dbReference type="Gene3D" id="3.90.176.10">
    <property type="entry name" value="Toxin ADP-ribosyltransferase, Chain A, domain 1"/>
    <property type="match status" value="1"/>
</dbReference>
<gene>
    <name evidence="1" type="ORF">AMECASPLE_017019</name>
</gene>
<proteinExistence type="predicted"/>
<dbReference type="EMBL" id="JAHRIP010057688">
    <property type="protein sequence ID" value="MEQ2303447.1"/>
    <property type="molecule type" value="Genomic_DNA"/>
</dbReference>
<name>A0ABV0ZB41_9TELE</name>
<keyword evidence="2" id="KW-1185">Reference proteome</keyword>